<dbReference type="EMBL" id="JAAMRR010000032">
    <property type="protein sequence ID" value="NGX93787.1"/>
    <property type="molecule type" value="Genomic_DNA"/>
</dbReference>
<evidence type="ECO:0000313" key="3">
    <source>
        <dbReference type="EMBL" id="NGX93787.1"/>
    </source>
</evidence>
<protein>
    <submittedName>
        <fullName evidence="3">Cupin domain-containing protein</fullName>
    </submittedName>
</protein>
<reference evidence="3" key="1">
    <citation type="submission" date="2020-02" db="EMBL/GenBank/DDBJ databases">
        <title>Draft genome sequence of Candidatus Afipia apatlaquensis IBT-C3, a potential strain for decolorization of textile dyes.</title>
        <authorList>
            <person name="Sanchez-Reyes A."/>
            <person name="Breton-Deval L."/>
            <person name="Mangelson H."/>
            <person name="Sanchez-Flores A."/>
        </authorList>
    </citation>
    <scope>NUCLEOTIDE SEQUENCE [LARGE SCALE GENOMIC DNA]</scope>
    <source>
        <strain evidence="3">IBT-C3</strain>
    </source>
</reference>
<dbReference type="AlphaFoldDB" id="A0A7C9VBN3"/>
<dbReference type="SUPFAM" id="SSF51182">
    <property type="entry name" value="RmlC-like cupins"/>
    <property type="match status" value="1"/>
</dbReference>
<dbReference type="InterPro" id="IPR011051">
    <property type="entry name" value="RmlC_Cupin_sf"/>
</dbReference>
<proteinExistence type="predicted"/>
<sequence length="160" mass="17622">MNETSERSPLALFASDVEERKKLSSYPEPFRSRMSKRVKRPLGDLFGINNFGVNLTELLPGGESSIMHCHSKQDEFVYIVSGRPTLVTDRGEMELAPGMCAGFPAAGLAHHLVNRSDERVVYLEIGDRTPGDSAGYPHDDLVANLGASGWLFTHKDGNPY</sequence>
<name>A0A7C9VBN3_9BRAD</name>
<dbReference type="PANTHER" id="PTHR35848:SF9">
    <property type="entry name" value="SLL1358 PROTEIN"/>
    <property type="match status" value="1"/>
</dbReference>
<dbReference type="Pfam" id="PF07883">
    <property type="entry name" value="Cupin_2"/>
    <property type="match status" value="1"/>
</dbReference>
<keyword evidence="4" id="KW-1185">Reference proteome</keyword>
<keyword evidence="1" id="KW-0479">Metal-binding</keyword>
<evidence type="ECO:0000259" key="2">
    <source>
        <dbReference type="Pfam" id="PF07883"/>
    </source>
</evidence>
<dbReference type="InterPro" id="IPR013096">
    <property type="entry name" value="Cupin_2"/>
</dbReference>
<comment type="caution">
    <text evidence="3">The sequence shown here is derived from an EMBL/GenBank/DDBJ whole genome shotgun (WGS) entry which is preliminary data.</text>
</comment>
<dbReference type="InterPro" id="IPR014710">
    <property type="entry name" value="RmlC-like_jellyroll"/>
</dbReference>
<feature type="domain" description="Cupin type-2" evidence="2">
    <location>
        <begin position="56"/>
        <end position="125"/>
    </location>
</feature>
<dbReference type="Proteomes" id="UP000480266">
    <property type="component" value="Unassembled WGS sequence"/>
</dbReference>
<dbReference type="GO" id="GO:0046872">
    <property type="term" value="F:metal ion binding"/>
    <property type="evidence" value="ECO:0007669"/>
    <property type="project" value="UniProtKB-KW"/>
</dbReference>
<dbReference type="CDD" id="cd02224">
    <property type="entry name" value="cupin_SPO2919-like"/>
    <property type="match status" value="1"/>
</dbReference>
<gene>
    <name evidence="3" type="ORF">G4V63_00605</name>
</gene>
<dbReference type="InterPro" id="IPR051610">
    <property type="entry name" value="GPI/OXD"/>
</dbReference>
<evidence type="ECO:0000313" key="4">
    <source>
        <dbReference type="Proteomes" id="UP000480266"/>
    </source>
</evidence>
<organism evidence="3 4">
    <name type="scientific">Candidatus Afipia apatlaquensis</name>
    <dbReference type="NCBI Taxonomy" id="2712852"/>
    <lineage>
        <taxon>Bacteria</taxon>
        <taxon>Pseudomonadati</taxon>
        <taxon>Pseudomonadota</taxon>
        <taxon>Alphaproteobacteria</taxon>
        <taxon>Hyphomicrobiales</taxon>
        <taxon>Nitrobacteraceae</taxon>
        <taxon>Afipia</taxon>
    </lineage>
</organism>
<dbReference type="Gene3D" id="2.60.120.10">
    <property type="entry name" value="Jelly Rolls"/>
    <property type="match status" value="1"/>
</dbReference>
<dbReference type="PANTHER" id="PTHR35848">
    <property type="entry name" value="OXALATE-BINDING PROTEIN"/>
    <property type="match status" value="1"/>
</dbReference>
<accession>A0A7C9VBN3</accession>
<evidence type="ECO:0000256" key="1">
    <source>
        <dbReference type="ARBA" id="ARBA00022723"/>
    </source>
</evidence>